<accession>A0ABY9KUN2</accession>
<keyword evidence="1" id="KW-0732">Signal</keyword>
<name>A0ABY9KUN2_9BACI</name>
<evidence type="ECO:0000313" key="4">
    <source>
        <dbReference type="Proteomes" id="UP001180087"/>
    </source>
</evidence>
<organism evidence="3 4">
    <name type="scientific">Aciduricibacillus chroicocephali</name>
    <dbReference type="NCBI Taxonomy" id="3054939"/>
    <lineage>
        <taxon>Bacteria</taxon>
        <taxon>Bacillati</taxon>
        <taxon>Bacillota</taxon>
        <taxon>Bacilli</taxon>
        <taxon>Bacillales</taxon>
        <taxon>Bacillaceae</taxon>
        <taxon>Aciduricibacillus</taxon>
    </lineage>
</organism>
<dbReference type="EMBL" id="CP129113">
    <property type="protein sequence ID" value="WLV23467.1"/>
    <property type="molecule type" value="Genomic_DNA"/>
</dbReference>
<sequence length="139" mass="15596">MKKSIIQILFAALLVITLGACGNLENTAENQKSEKQTNQTAEQNKETVSIRIMKGKDLVTQKGVDIKKDDILMDVMKSTFSIKEDKGFITSIEGIHPKKGEENNYGWLYYVNGDMPNVGAADYKLKPGDKVIFEYKAFK</sequence>
<dbReference type="Gene3D" id="2.170.130.30">
    <property type="match status" value="1"/>
</dbReference>
<evidence type="ECO:0000259" key="2">
    <source>
        <dbReference type="Pfam" id="PF14478"/>
    </source>
</evidence>
<keyword evidence="4" id="KW-1185">Reference proteome</keyword>
<evidence type="ECO:0000256" key="1">
    <source>
        <dbReference type="SAM" id="SignalP"/>
    </source>
</evidence>
<reference evidence="3" key="1">
    <citation type="submission" date="2023-06" db="EMBL/GenBank/DDBJ databases">
        <title>A Treasure from Seagulls: Isolation and Description of Aciduricobacillus qingdaonensis gen. nov., sp. nov., a Rare Obligately Uric Acid-utilizing Member in the Family Bacillaceae.</title>
        <authorList>
            <person name="Liu W."/>
            <person name="Wang B."/>
        </authorList>
    </citation>
    <scope>NUCLEOTIDE SEQUENCE</scope>
    <source>
        <strain evidence="3">44XB</strain>
    </source>
</reference>
<dbReference type="Proteomes" id="UP001180087">
    <property type="component" value="Chromosome"/>
</dbReference>
<protein>
    <submittedName>
        <fullName evidence="3">DUF4430 domain-containing protein</fullName>
    </submittedName>
</protein>
<dbReference type="InterPro" id="IPR027954">
    <property type="entry name" value="Transcobalamin-like_C"/>
</dbReference>
<feature type="domain" description="Transcobalamin-like C-terminal" evidence="2">
    <location>
        <begin position="69"/>
        <end position="136"/>
    </location>
</feature>
<feature type="signal peptide" evidence="1">
    <location>
        <begin position="1"/>
        <end position="22"/>
    </location>
</feature>
<dbReference type="PROSITE" id="PS51257">
    <property type="entry name" value="PROKAR_LIPOPROTEIN"/>
    <property type="match status" value="1"/>
</dbReference>
<evidence type="ECO:0000313" key="3">
    <source>
        <dbReference type="EMBL" id="WLV23467.1"/>
    </source>
</evidence>
<gene>
    <name evidence="3" type="ORF">QR721_07305</name>
</gene>
<dbReference type="Pfam" id="PF14478">
    <property type="entry name" value="DUF4430"/>
    <property type="match status" value="1"/>
</dbReference>
<proteinExistence type="predicted"/>
<feature type="chain" id="PRO_5047195460" evidence="1">
    <location>
        <begin position="23"/>
        <end position="139"/>
    </location>
</feature>
<dbReference type="RefSeq" id="WP_348025534.1">
    <property type="nucleotide sequence ID" value="NZ_CP129113.1"/>
</dbReference>